<gene>
    <name evidence="1" type="ORF">GALMADRAFT_146659</name>
</gene>
<dbReference type="AlphaFoldDB" id="A0A067SD61"/>
<proteinExistence type="predicted"/>
<sequence length="130" mass="13810">MVKGKEGLIGSTQLPLLRGLKSRLTRHVDEPLPRPLPYALFRLRRCFTGPPRQRPALEVAAPAALAVAAAQHLAVAVATTLPPHSPSLSLSLSPSLNTHLPTVSTGSAMLLSAPVVEADVARRRSHRSPP</sequence>
<keyword evidence="2" id="KW-1185">Reference proteome</keyword>
<evidence type="ECO:0000313" key="1">
    <source>
        <dbReference type="EMBL" id="KDR67907.1"/>
    </source>
</evidence>
<dbReference type="EMBL" id="KL142411">
    <property type="protein sequence ID" value="KDR67907.1"/>
    <property type="molecule type" value="Genomic_DNA"/>
</dbReference>
<dbReference type="Proteomes" id="UP000027222">
    <property type="component" value="Unassembled WGS sequence"/>
</dbReference>
<evidence type="ECO:0000313" key="2">
    <source>
        <dbReference type="Proteomes" id="UP000027222"/>
    </source>
</evidence>
<name>A0A067SD61_GALM3</name>
<reference evidence="2" key="1">
    <citation type="journal article" date="2014" name="Proc. Natl. Acad. Sci. U.S.A.">
        <title>Extensive sampling of basidiomycete genomes demonstrates inadequacy of the white-rot/brown-rot paradigm for wood decay fungi.</title>
        <authorList>
            <person name="Riley R."/>
            <person name="Salamov A.A."/>
            <person name="Brown D.W."/>
            <person name="Nagy L.G."/>
            <person name="Floudas D."/>
            <person name="Held B.W."/>
            <person name="Levasseur A."/>
            <person name="Lombard V."/>
            <person name="Morin E."/>
            <person name="Otillar R."/>
            <person name="Lindquist E.A."/>
            <person name="Sun H."/>
            <person name="LaButti K.M."/>
            <person name="Schmutz J."/>
            <person name="Jabbour D."/>
            <person name="Luo H."/>
            <person name="Baker S.E."/>
            <person name="Pisabarro A.G."/>
            <person name="Walton J.D."/>
            <person name="Blanchette R.A."/>
            <person name="Henrissat B."/>
            <person name="Martin F."/>
            <person name="Cullen D."/>
            <person name="Hibbett D.S."/>
            <person name="Grigoriev I.V."/>
        </authorList>
    </citation>
    <scope>NUCLEOTIDE SEQUENCE [LARGE SCALE GENOMIC DNA]</scope>
    <source>
        <strain evidence="2">CBS 339.88</strain>
    </source>
</reference>
<protein>
    <submittedName>
        <fullName evidence="1">Uncharacterized protein</fullName>
    </submittedName>
</protein>
<accession>A0A067SD61</accession>
<dbReference type="HOGENOM" id="CLU_1938327_0_0_1"/>
<organism evidence="1 2">
    <name type="scientific">Galerina marginata (strain CBS 339.88)</name>
    <dbReference type="NCBI Taxonomy" id="685588"/>
    <lineage>
        <taxon>Eukaryota</taxon>
        <taxon>Fungi</taxon>
        <taxon>Dikarya</taxon>
        <taxon>Basidiomycota</taxon>
        <taxon>Agaricomycotina</taxon>
        <taxon>Agaricomycetes</taxon>
        <taxon>Agaricomycetidae</taxon>
        <taxon>Agaricales</taxon>
        <taxon>Agaricineae</taxon>
        <taxon>Strophariaceae</taxon>
        <taxon>Galerina</taxon>
    </lineage>
</organism>